<evidence type="ECO:0000313" key="3">
    <source>
        <dbReference type="EMBL" id="WRQ87015.1"/>
    </source>
</evidence>
<dbReference type="RefSeq" id="WP_221029570.1">
    <property type="nucleotide sequence ID" value="NZ_CP139781.1"/>
</dbReference>
<dbReference type="Gene3D" id="3.30.450.20">
    <property type="entry name" value="PAS domain"/>
    <property type="match status" value="1"/>
</dbReference>
<dbReference type="InterPro" id="IPR007891">
    <property type="entry name" value="CHASE3"/>
</dbReference>
<gene>
    <name evidence="3" type="ORF">K1X11_019550</name>
</gene>
<evidence type="ECO:0000313" key="4">
    <source>
        <dbReference type="Proteomes" id="UP000738431"/>
    </source>
</evidence>
<dbReference type="EMBL" id="CP139781">
    <property type="protein sequence ID" value="WRQ87015.1"/>
    <property type="molecule type" value="Genomic_DNA"/>
</dbReference>
<keyword evidence="1" id="KW-0472">Membrane</keyword>
<dbReference type="Proteomes" id="UP000738431">
    <property type="component" value="Chromosome"/>
</dbReference>
<protein>
    <submittedName>
        <fullName evidence="3">CHASE3 domain-containing protein</fullName>
    </submittedName>
</protein>
<dbReference type="PROSITE" id="PS50112">
    <property type="entry name" value="PAS"/>
    <property type="match status" value="1"/>
</dbReference>
<keyword evidence="4" id="KW-1185">Reference proteome</keyword>
<keyword evidence="1" id="KW-1133">Transmembrane helix</keyword>
<dbReference type="Pfam" id="PF05227">
    <property type="entry name" value="CHASE3"/>
    <property type="match status" value="1"/>
</dbReference>
<name>A0ABZ1C9M8_9BACT</name>
<feature type="domain" description="PAS" evidence="2">
    <location>
        <begin position="266"/>
        <end position="332"/>
    </location>
</feature>
<keyword evidence="1" id="KW-0812">Transmembrane</keyword>
<organism evidence="3 4">
    <name type="scientific">Actomonas aquatica</name>
    <dbReference type="NCBI Taxonomy" id="2866162"/>
    <lineage>
        <taxon>Bacteria</taxon>
        <taxon>Pseudomonadati</taxon>
        <taxon>Verrucomicrobiota</taxon>
        <taxon>Opitutia</taxon>
        <taxon>Opitutales</taxon>
        <taxon>Opitutaceae</taxon>
        <taxon>Actomonas</taxon>
    </lineage>
</organism>
<evidence type="ECO:0000259" key="2">
    <source>
        <dbReference type="PROSITE" id="PS50112"/>
    </source>
</evidence>
<dbReference type="Pfam" id="PF13426">
    <property type="entry name" value="PAS_9"/>
    <property type="match status" value="1"/>
</dbReference>
<dbReference type="SUPFAM" id="SSF55785">
    <property type="entry name" value="PYP-like sensor domain (PAS domain)"/>
    <property type="match status" value="1"/>
</dbReference>
<dbReference type="InterPro" id="IPR035965">
    <property type="entry name" value="PAS-like_dom_sf"/>
</dbReference>
<sequence length="379" mass="41695">MDRTFRTILIVFLVVAALSVGVVVVSMRNIQRAAKASDWVNHTHAFITEVDGIVASLRHAEGALHTYLLTRSELQRDDYRDAFAELAEHVEVAKALAASNEANAAHIATLEAALGQRAQLARDLLNHQRAGEDDAVQELLTSDAAADGLQELLRQAHHIRAQQIEALNQRDQAAYAYDQTSRTTLFIGASLNVLILLGTAWFIRDDLNARRRATALLQSDNERLEARVAERTAELSEANTKLKAENLESRWKNQALGHQLRYNHLIIDSINELVLVITKARNISRVNPAVLRATGLEMPDLVDRPLSDCVALDAPPDGAPLLDPVKDALRSGQDLRDRPAALKDKNGDPVPVRFSLYPLRDNDKVVGGVVTLHLVSTGS</sequence>
<accession>A0ABZ1C9M8</accession>
<reference evidence="3 4" key="1">
    <citation type="submission" date="2023-12" db="EMBL/GenBank/DDBJ databases">
        <title>Description of an unclassified Opitutus bacterium of Verrucomicrobiota.</title>
        <authorList>
            <person name="Zhang D.-F."/>
        </authorList>
    </citation>
    <scope>NUCLEOTIDE SEQUENCE [LARGE SCALE GENOMIC DNA]</scope>
    <source>
        <strain evidence="3 4">WL0086</strain>
    </source>
</reference>
<dbReference type="InterPro" id="IPR000014">
    <property type="entry name" value="PAS"/>
</dbReference>
<evidence type="ECO:0000256" key="1">
    <source>
        <dbReference type="SAM" id="Phobius"/>
    </source>
</evidence>
<feature type="transmembrane region" description="Helical" evidence="1">
    <location>
        <begin position="185"/>
        <end position="203"/>
    </location>
</feature>
<feature type="transmembrane region" description="Helical" evidence="1">
    <location>
        <begin position="7"/>
        <end position="27"/>
    </location>
</feature>
<proteinExistence type="predicted"/>